<gene>
    <name evidence="4" type="ORF">SAMN05660895_1036</name>
</gene>
<dbReference type="InterPro" id="IPR036942">
    <property type="entry name" value="Beta-barrel_TonB_sf"/>
</dbReference>
<evidence type="ECO:0000256" key="3">
    <source>
        <dbReference type="ARBA" id="ARBA00023237"/>
    </source>
</evidence>
<dbReference type="STRING" id="1393122.SAMN05660895_1036"/>
<dbReference type="EMBL" id="FPCJ01000001">
    <property type="protein sequence ID" value="SFV31303.1"/>
    <property type="molecule type" value="Genomic_DNA"/>
</dbReference>
<protein>
    <submittedName>
        <fullName evidence="4">Uncharacterized protein</fullName>
    </submittedName>
</protein>
<dbReference type="SUPFAM" id="SSF56935">
    <property type="entry name" value="Porins"/>
    <property type="match status" value="1"/>
</dbReference>
<proteinExistence type="predicted"/>
<sequence>MVYAFPALAQESLSYRIYGVIEAHNQPAVRASLILQFKHARQMFFAITDSTGKFGFTGTLPAPDTALCIARLLGYAADTSQIIINQSGSYLVNFNLRPKPYPLPEVVIQLPAENLDTLRFDIRTYLGQRDFYITDLINRIPGLSTDASGKIYYNNKPIKALLINGDPFLGDAYQQLTPNIRATTFDTVELIKDYHPNRLEKGLSLSQDVAVNLVTHRPFSGSASITGGTSLFNKYEAELNAFALYKPIKWFTYGKINNAGVHYEAFDNTSQTANPMAPQQLEPQWLIKPIPAGQPDVPYPRYAYDNRDQLAGSQLSLQLTPAHELTIHYTAGKQSQWIAQRDSSFFIVPGQQSWALTNQRQFKAAQTLQDLSLQWTYDPKKHYIATYAWNLHHSQPRHEAVQLTSGYLHDTLTEWITDKQHLWSARTTQQLRLGKHLLEADLAYVETQLPEQQLLHTSRLGKILDTSGKTTDYLQLLQSHFHSTFLQFGWTHGNTRHSYQAKAFYQSDALQQAHQIQAELPPDSSFVQNTYPVNLQEAGGSFVFQRNWNLFTQLKIGASLSSARSRYADQLQSFTLKQFSLTYQWSRPSGRRSKNLYVDQITLSLSHREHLLSADMLFPPILLSAGYQIKQPADRMYRTADNQGTTYFSIKMKKPDISFGPSFSVSYTPQPVIWSFFENPAYSFTQPHQGKNSRRYLLSGNFAKPLIAINSKCFYTLQYTVQDQPYLLNDVNYRQQLRVFSHTFTYQWSPLLWFLMEASYTQQQLHTQLRATRQAASFAQQSTIQKAYLKTSVDVTSLLKGNIVYNYIHTAFLPAFHTLDLFVEYRPWKNITVSLYGHNLLNHATLAYQTLDANSGQWTYYALVSRYLLFSVKWGL</sequence>
<reference evidence="5" key="1">
    <citation type="submission" date="2016-10" db="EMBL/GenBank/DDBJ databases">
        <authorList>
            <person name="Varghese N."/>
            <person name="Submissions S."/>
        </authorList>
    </citation>
    <scope>NUCLEOTIDE SEQUENCE [LARGE SCALE GENOMIC DNA]</scope>
    <source>
        <strain evidence="5">DSM 14807</strain>
    </source>
</reference>
<dbReference type="Proteomes" id="UP000199537">
    <property type="component" value="Unassembled WGS sequence"/>
</dbReference>
<dbReference type="AlphaFoldDB" id="A0A1I7N9Q0"/>
<accession>A0A1I7N9Q0</accession>
<comment type="subcellular location">
    <subcellularLocation>
        <location evidence="1">Cell outer membrane</location>
    </subcellularLocation>
</comment>
<evidence type="ECO:0000313" key="5">
    <source>
        <dbReference type="Proteomes" id="UP000199537"/>
    </source>
</evidence>
<dbReference type="Gene3D" id="2.40.170.20">
    <property type="entry name" value="TonB-dependent receptor, beta-barrel domain"/>
    <property type="match status" value="1"/>
</dbReference>
<keyword evidence="2" id="KW-0472">Membrane</keyword>
<evidence type="ECO:0000256" key="2">
    <source>
        <dbReference type="ARBA" id="ARBA00023136"/>
    </source>
</evidence>
<dbReference type="GO" id="GO:0009279">
    <property type="term" value="C:cell outer membrane"/>
    <property type="evidence" value="ECO:0007669"/>
    <property type="project" value="UniProtKB-SubCell"/>
</dbReference>
<keyword evidence="5" id="KW-1185">Reference proteome</keyword>
<evidence type="ECO:0000313" key="4">
    <source>
        <dbReference type="EMBL" id="SFV31303.1"/>
    </source>
</evidence>
<evidence type="ECO:0000256" key="1">
    <source>
        <dbReference type="ARBA" id="ARBA00004442"/>
    </source>
</evidence>
<organism evidence="4 5">
    <name type="scientific">Thermoflavifilum thermophilum</name>
    <dbReference type="NCBI Taxonomy" id="1393122"/>
    <lineage>
        <taxon>Bacteria</taxon>
        <taxon>Pseudomonadati</taxon>
        <taxon>Bacteroidota</taxon>
        <taxon>Chitinophagia</taxon>
        <taxon>Chitinophagales</taxon>
        <taxon>Chitinophagaceae</taxon>
        <taxon>Thermoflavifilum</taxon>
    </lineage>
</organism>
<name>A0A1I7N9Q0_9BACT</name>
<keyword evidence="3" id="KW-0998">Cell outer membrane</keyword>